<keyword evidence="3" id="KW-0804">Transcription</keyword>
<dbReference type="InterPro" id="IPR029016">
    <property type="entry name" value="GAF-like_dom_sf"/>
</dbReference>
<keyword evidence="2" id="KW-0238">DNA-binding</keyword>
<reference evidence="6 7" key="1">
    <citation type="submission" date="2018-10" db="EMBL/GenBank/DDBJ databases">
        <title>Natrarchaeobius chitinivorans gen. nov., sp. nov., and Natrarchaeobius haloalkaliphilus sp. nov., alkaliphilic, chitin-utilizing haloarchaea from hypersaline alkaline lakes.</title>
        <authorList>
            <person name="Sorokin D.Y."/>
            <person name="Elcheninov A.G."/>
            <person name="Kostrikina N.A."/>
            <person name="Bale N.J."/>
            <person name="Sinninghe Damste J.S."/>
            <person name="Khijniak T.V."/>
            <person name="Kublanov I.V."/>
            <person name="Toshchakov S.V."/>
        </authorList>
    </citation>
    <scope>NUCLEOTIDE SEQUENCE [LARGE SCALE GENOMIC DNA]</scope>
    <source>
        <strain evidence="6 7">AArcht4T</strain>
    </source>
</reference>
<feature type="domain" description="IclR-ED" evidence="5">
    <location>
        <begin position="71"/>
        <end position="254"/>
    </location>
</feature>
<dbReference type="InterPro" id="IPR036388">
    <property type="entry name" value="WH-like_DNA-bd_sf"/>
</dbReference>
<dbReference type="SUPFAM" id="SSF46785">
    <property type="entry name" value="Winged helix' DNA-binding domain"/>
    <property type="match status" value="1"/>
</dbReference>
<name>A0A3N6LW72_NATCH</name>
<dbReference type="PROSITE" id="PS51078">
    <property type="entry name" value="ICLR_ED"/>
    <property type="match status" value="1"/>
</dbReference>
<dbReference type="SMART" id="SM00346">
    <property type="entry name" value="HTH_ICLR"/>
    <property type="match status" value="1"/>
</dbReference>
<accession>A0A3N6LW72</accession>
<dbReference type="AlphaFoldDB" id="A0A3N6LW72"/>
<gene>
    <name evidence="6" type="ORF">EA473_10045</name>
</gene>
<dbReference type="GO" id="GO:0003700">
    <property type="term" value="F:DNA-binding transcription factor activity"/>
    <property type="evidence" value="ECO:0007669"/>
    <property type="project" value="TreeGrafter"/>
</dbReference>
<dbReference type="Pfam" id="PF01614">
    <property type="entry name" value="IclR_C"/>
    <property type="match status" value="1"/>
</dbReference>
<dbReference type="Pfam" id="PF09339">
    <property type="entry name" value="HTH_IclR"/>
    <property type="match status" value="1"/>
</dbReference>
<dbReference type="EMBL" id="REGA01000007">
    <property type="protein sequence ID" value="RQG94833.1"/>
    <property type="molecule type" value="Genomic_DNA"/>
</dbReference>
<dbReference type="CDD" id="cd00090">
    <property type="entry name" value="HTH_ARSR"/>
    <property type="match status" value="1"/>
</dbReference>
<dbReference type="SUPFAM" id="SSF55781">
    <property type="entry name" value="GAF domain-like"/>
    <property type="match status" value="1"/>
</dbReference>
<dbReference type="RefSeq" id="WP_124195493.1">
    <property type="nucleotide sequence ID" value="NZ_REGA01000007.1"/>
</dbReference>
<dbReference type="InterPro" id="IPR036390">
    <property type="entry name" value="WH_DNA-bd_sf"/>
</dbReference>
<dbReference type="InterPro" id="IPR011991">
    <property type="entry name" value="ArsR-like_HTH"/>
</dbReference>
<dbReference type="OrthoDB" id="14763at2157"/>
<protein>
    <submittedName>
        <fullName evidence="6">IclR family transcriptional regulator</fullName>
    </submittedName>
</protein>
<organism evidence="6 7">
    <name type="scientific">Natrarchaeobius chitinivorans</name>
    <dbReference type="NCBI Taxonomy" id="1679083"/>
    <lineage>
        <taxon>Archaea</taxon>
        <taxon>Methanobacteriati</taxon>
        <taxon>Methanobacteriota</taxon>
        <taxon>Stenosarchaea group</taxon>
        <taxon>Halobacteria</taxon>
        <taxon>Halobacteriales</taxon>
        <taxon>Natrialbaceae</taxon>
        <taxon>Natrarchaeobius</taxon>
    </lineage>
</organism>
<evidence type="ECO:0000256" key="1">
    <source>
        <dbReference type="ARBA" id="ARBA00023015"/>
    </source>
</evidence>
<dbReference type="GO" id="GO:0045892">
    <property type="term" value="P:negative regulation of DNA-templated transcription"/>
    <property type="evidence" value="ECO:0007669"/>
    <property type="project" value="TreeGrafter"/>
</dbReference>
<sequence length="255" mass="28586">MHDSQEPRGPVETDKTVLRIIQALKDEDGATVAELADRLNMAKSTIHRHLTTLEQSMYVVKREGEYELGYKFLDFGRYVQTRSEIYDLAEPRVQELATETGEAAWCVVEQHNYAVYLCQGKTPQAVQTHARIGKWEYLHTIAAGKAILAHLPDEQIDDVIETVGLPARTPSTITDRDELEAELERIRNEGIAFNDGETVRDVRAVAVPILQNGYPVGALSVTGPKNRLIGDKYREDIPNALLGTANEIELRLTYS</sequence>
<dbReference type="InterPro" id="IPR050707">
    <property type="entry name" value="HTH_MetabolicPath_Reg"/>
</dbReference>
<dbReference type="InterPro" id="IPR014757">
    <property type="entry name" value="Tscrpt_reg_IclR_C"/>
</dbReference>
<dbReference type="PANTHER" id="PTHR30136">
    <property type="entry name" value="HELIX-TURN-HELIX TRANSCRIPTIONAL REGULATOR, ICLR FAMILY"/>
    <property type="match status" value="1"/>
</dbReference>
<keyword evidence="1" id="KW-0805">Transcription regulation</keyword>
<dbReference type="Gene3D" id="3.30.450.40">
    <property type="match status" value="1"/>
</dbReference>
<evidence type="ECO:0000259" key="4">
    <source>
        <dbReference type="PROSITE" id="PS51077"/>
    </source>
</evidence>
<evidence type="ECO:0000313" key="6">
    <source>
        <dbReference type="EMBL" id="RQG94833.1"/>
    </source>
</evidence>
<feature type="domain" description="HTH iclR-type" evidence="4">
    <location>
        <begin position="11"/>
        <end position="70"/>
    </location>
</feature>
<dbReference type="PROSITE" id="PS51077">
    <property type="entry name" value="HTH_ICLR"/>
    <property type="match status" value="1"/>
</dbReference>
<evidence type="ECO:0000256" key="2">
    <source>
        <dbReference type="ARBA" id="ARBA00023125"/>
    </source>
</evidence>
<comment type="caution">
    <text evidence="6">The sequence shown here is derived from an EMBL/GenBank/DDBJ whole genome shotgun (WGS) entry which is preliminary data.</text>
</comment>
<evidence type="ECO:0000256" key="3">
    <source>
        <dbReference type="ARBA" id="ARBA00023163"/>
    </source>
</evidence>
<dbReference type="Proteomes" id="UP000282323">
    <property type="component" value="Unassembled WGS sequence"/>
</dbReference>
<dbReference type="Gene3D" id="1.10.10.10">
    <property type="entry name" value="Winged helix-like DNA-binding domain superfamily/Winged helix DNA-binding domain"/>
    <property type="match status" value="1"/>
</dbReference>
<evidence type="ECO:0000313" key="7">
    <source>
        <dbReference type="Proteomes" id="UP000282323"/>
    </source>
</evidence>
<dbReference type="GO" id="GO:0003677">
    <property type="term" value="F:DNA binding"/>
    <property type="evidence" value="ECO:0007669"/>
    <property type="project" value="UniProtKB-KW"/>
</dbReference>
<proteinExistence type="predicted"/>
<dbReference type="PANTHER" id="PTHR30136:SF35">
    <property type="entry name" value="HTH-TYPE TRANSCRIPTIONAL REGULATOR RV1719"/>
    <property type="match status" value="1"/>
</dbReference>
<dbReference type="InterPro" id="IPR005471">
    <property type="entry name" value="Tscrpt_reg_IclR_N"/>
</dbReference>
<evidence type="ECO:0000259" key="5">
    <source>
        <dbReference type="PROSITE" id="PS51078"/>
    </source>
</evidence>
<keyword evidence="7" id="KW-1185">Reference proteome</keyword>